<dbReference type="SUPFAM" id="SSF52047">
    <property type="entry name" value="RNI-like"/>
    <property type="match status" value="1"/>
</dbReference>
<dbReference type="Proteomes" id="UP001218218">
    <property type="component" value="Unassembled WGS sequence"/>
</dbReference>
<organism evidence="1 2">
    <name type="scientific">Mycena albidolilacea</name>
    <dbReference type="NCBI Taxonomy" id="1033008"/>
    <lineage>
        <taxon>Eukaryota</taxon>
        <taxon>Fungi</taxon>
        <taxon>Dikarya</taxon>
        <taxon>Basidiomycota</taxon>
        <taxon>Agaricomycotina</taxon>
        <taxon>Agaricomycetes</taxon>
        <taxon>Agaricomycetidae</taxon>
        <taxon>Agaricales</taxon>
        <taxon>Marasmiineae</taxon>
        <taxon>Mycenaceae</taxon>
        <taxon>Mycena</taxon>
    </lineage>
</organism>
<proteinExistence type="predicted"/>
<dbReference type="EMBL" id="JARIHO010000102">
    <property type="protein sequence ID" value="KAJ7303776.1"/>
    <property type="molecule type" value="Genomic_DNA"/>
</dbReference>
<dbReference type="AlphaFoldDB" id="A0AAD7E9S9"/>
<sequence length="555" mass="59978">MRQRKCDLLNCIRPTRPAIPMYFRPQLSGCFSPVSAPIDSLPVELLAYIFVLGTHEPISSSEREDDDCQPFNSDSVKAPLVYASVSRHWRSVALTTPALFTSLCITPELLCEVENKEVLDTTGISSYLALSKSYLIDILIDARDQEWDFEEDGPWFSAEHMSTAMEVLLPHLGRWRSLSILTDVFAPMRAALRPLEVYLSTYGAPHLESLRLMRCDAYAAHAPTAEPEHVFLSSIAKGGWMLPSLRHLTLRGVPAAWESLSTILPYGLKTLELSFHPLAAQPSVSELVCLLKAAPSLSRLVMNGSGPAFPDPATEPTLCETVSLPLLTSLTLGYTSTDAGLALFDVLAAPHLHTLALEDASHPAETMPVDAVPLLTRLFPPAMQPLFPGITHLALRRAHLASPPPPVRVESLELVATDPAALALEATQTLCVRGSPFALASGSSLLVDPAAQLAATGAALQALVAARGAAAPRVICLHEAAYSSHVGDPEEFLLGTTCIKVFRRLEGDEEDDGDEDTVMGSEPECGWDGEDEAFKVGGVFNDPVFDARYGYGYVG</sequence>
<evidence type="ECO:0000313" key="1">
    <source>
        <dbReference type="EMBL" id="KAJ7303776.1"/>
    </source>
</evidence>
<evidence type="ECO:0008006" key="3">
    <source>
        <dbReference type="Google" id="ProtNLM"/>
    </source>
</evidence>
<dbReference type="Gene3D" id="3.80.10.10">
    <property type="entry name" value="Ribonuclease Inhibitor"/>
    <property type="match status" value="1"/>
</dbReference>
<accession>A0AAD7E9S9</accession>
<evidence type="ECO:0000313" key="2">
    <source>
        <dbReference type="Proteomes" id="UP001218218"/>
    </source>
</evidence>
<reference evidence="1" key="1">
    <citation type="submission" date="2023-03" db="EMBL/GenBank/DDBJ databases">
        <title>Massive genome expansion in bonnet fungi (Mycena s.s.) driven by repeated elements and novel gene families across ecological guilds.</title>
        <authorList>
            <consortium name="Lawrence Berkeley National Laboratory"/>
            <person name="Harder C.B."/>
            <person name="Miyauchi S."/>
            <person name="Viragh M."/>
            <person name="Kuo A."/>
            <person name="Thoen E."/>
            <person name="Andreopoulos B."/>
            <person name="Lu D."/>
            <person name="Skrede I."/>
            <person name="Drula E."/>
            <person name="Henrissat B."/>
            <person name="Morin E."/>
            <person name="Kohler A."/>
            <person name="Barry K."/>
            <person name="LaButti K."/>
            <person name="Morin E."/>
            <person name="Salamov A."/>
            <person name="Lipzen A."/>
            <person name="Mereny Z."/>
            <person name="Hegedus B."/>
            <person name="Baldrian P."/>
            <person name="Stursova M."/>
            <person name="Weitz H."/>
            <person name="Taylor A."/>
            <person name="Grigoriev I.V."/>
            <person name="Nagy L.G."/>
            <person name="Martin F."/>
            <person name="Kauserud H."/>
        </authorList>
    </citation>
    <scope>NUCLEOTIDE SEQUENCE</scope>
    <source>
        <strain evidence="1">CBHHK002</strain>
    </source>
</reference>
<protein>
    <recommendedName>
        <fullName evidence="3">F-box domain-containing protein</fullName>
    </recommendedName>
</protein>
<keyword evidence="2" id="KW-1185">Reference proteome</keyword>
<dbReference type="InterPro" id="IPR032675">
    <property type="entry name" value="LRR_dom_sf"/>
</dbReference>
<name>A0AAD7E9S9_9AGAR</name>
<comment type="caution">
    <text evidence="1">The sequence shown here is derived from an EMBL/GenBank/DDBJ whole genome shotgun (WGS) entry which is preliminary data.</text>
</comment>
<gene>
    <name evidence="1" type="ORF">DFH08DRAFT_903485</name>
</gene>